<feature type="binding site" evidence="6">
    <location>
        <position position="490"/>
    </location>
    <ligand>
        <name>Na(+)</name>
        <dbReference type="ChEBI" id="CHEBI:29101"/>
        <label>1</label>
    </ligand>
</feature>
<keyword evidence="6" id="KW-0479">Metal-binding</keyword>
<dbReference type="PANTHER" id="PTHR42948:SF1">
    <property type="entry name" value="TRANSPORTER"/>
    <property type="match status" value="1"/>
</dbReference>
<evidence type="ECO:0000256" key="2">
    <source>
        <dbReference type="ARBA" id="ARBA00022448"/>
    </source>
</evidence>
<dbReference type="GO" id="GO:0016020">
    <property type="term" value="C:membrane"/>
    <property type="evidence" value="ECO:0007669"/>
    <property type="project" value="UniProtKB-SubCell"/>
</dbReference>
<proteinExistence type="predicted"/>
<evidence type="ECO:0000256" key="3">
    <source>
        <dbReference type="ARBA" id="ARBA00022692"/>
    </source>
</evidence>
<dbReference type="PRINTS" id="PR00176">
    <property type="entry name" value="NANEUSMPORT"/>
</dbReference>
<feature type="binding site" evidence="6">
    <location>
        <position position="257"/>
    </location>
    <ligand>
        <name>Na(+)</name>
        <dbReference type="ChEBI" id="CHEBI:29101"/>
        <label>1</label>
    </ligand>
</feature>
<evidence type="ECO:0000313" key="8">
    <source>
        <dbReference type="EMBL" id="EKC20246.1"/>
    </source>
</evidence>
<keyword evidence="4" id="KW-1133">Transmembrane helix</keyword>
<dbReference type="PROSITE" id="PS50267">
    <property type="entry name" value="NA_NEUROTRAN_SYMP_3"/>
    <property type="match status" value="1"/>
</dbReference>
<evidence type="ECO:0000256" key="4">
    <source>
        <dbReference type="ARBA" id="ARBA00022989"/>
    </source>
</evidence>
<dbReference type="InterPro" id="IPR037272">
    <property type="entry name" value="SNS_sf"/>
</dbReference>
<keyword evidence="5" id="KW-0472">Membrane</keyword>
<dbReference type="Gene3D" id="3.40.50.1820">
    <property type="entry name" value="alpha/beta hydrolase"/>
    <property type="match status" value="1"/>
</dbReference>
<gene>
    <name evidence="8" type="ORF">CGI_10006472</name>
</gene>
<evidence type="ECO:0000256" key="5">
    <source>
        <dbReference type="ARBA" id="ARBA00023136"/>
    </source>
</evidence>
<name>K1QFC1_MAGGI</name>
<protein>
    <submittedName>
        <fullName evidence="8">Sodium-and chloride-dependent GABA transporter ine</fullName>
    </submittedName>
</protein>
<dbReference type="InParanoid" id="K1QFC1"/>
<accession>K1QFC1</accession>
<dbReference type="HOGENOM" id="CLU_366485_0_0_1"/>
<reference evidence="8" key="1">
    <citation type="journal article" date="2012" name="Nature">
        <title>The oyster genome reveals stress adaptation and complexity of shell formation.</title>
        <authorList>
            <person name="Zhang G."/>
            <person name="Fang X."/>
            <person name="Guo X."/>
            <person name="Li L."/>
            <person name="Luo R."/>
            <person name="Xu F."/>
            <person name="Yang P."/>
            <person name="Zhang L."/>
            <person name="Wang X."/>
            <person name="Qi H."/>
            <person name="Xiong Z."/>
            <person name="Que H."/>
            <person name="Xie Y."/>
            <person name="Holland P.W."/>
            <person name="Paps J."/>
            <person name="Zhu Y."/>
            <person name="Wu F."/>
            <person name="Chen Y."/>
            <person name="Wang J."/>
            <person name="Peng C."/>
            <person name="Meng J."/>
            <person name="Yang L."/>
            <person name="Liu J."/>
            <person name="Wen B."/>
            <person name="Zhang N."/>
            <person name="Huang Z."/>
            <person name="Zhu Q."/>
            <person name="Feng Y."/>
            <person name="Mount A."/>
            <person name="Hedgecock D."/>
            <person name="Xu Z."/>
            <person name="Liu Y."/>
            <person name="Domazet-Loso T."/>
            <person name="Du Y."/>
            <person name="Sun X."/>
            <person name="Zhang S."/>
            <person name="Liu B."/>
            <person name="Cheng P."/>
            <person name="Jiang X."/>
            <person name="Li J."/>
            <person name="Fan D."/>
            <person name="Wang W."/>
            <person name="Fu W."/>
            <person name="Wang T."/>
            <person name="Wang B."/>
            <person name="Zhang J."/>
            <person name="Peng Z."/>
            <person name="Li Y."/>
            <person name="Li N."/>
            <person name="Wang J."/>
            <person name="Chen M."/>
            <person name="He Y."/>
            <person name="Tan F."/>
            <person name="Song X."/>
            <person name="Zheng Q."/>
            <person name="Huang R."/>
            <person name="Yang H."/>
            <person name="Du X."/>
            <person name="Chen L."/>
            <person name="Yang M."/>
            <person name="Gaffney P.M."/>
            <person name="Wang S."/>
            <person name="Luo L."/>
            <person name="She Z."/>
            <person name="Ming Y."/>
            <person name="Huang W."/>
            <person name="Zhang S."/>
            <person name="Huang B."/>
            <person name="Zhang Y."/>
            <person name="Qu T."/>
            <person name="Ni P."/>
            <person name="Miao G."/>
            <person name="Wang J."/>
            <person name="Wang Q."/>
            <person name="Steinberg C.E."/>
            <person name="Wang H."/>
            <person name="Li N."/>
            <person name="Qian L."/>
            <person name="Zhang G."/>
            <person name="Li Y."/>
            <person name="Yang H."/>
            <person name="Liu X."/>
            <person name="Wang J."/>
            <person name="Yin Y."/>
            <person name="Wang J."/>
        </authorList>
    </citation>
    <scope>NUCLEOTIDE SEQUENCE [LARGE SCALE GENOMIC DNA]</scope>
    <source>
        <strain evidence="8">05x7-T-G4-1.051#20</strain>
    </source>
</reference>
<dbReference type="NCBIfam" id="NF037979">
    <property type="entry name" value="Na_transp"/>
    <property type="match status" value="1"/>
</dbReference>
<keyword evidence="6" id="KW-0915">Sodium</keyword>
<dbReference type="InterPro" id="IPR029058">
    <property type="entry name" value="AB_hydrolase_fold"/>
</dbReference>
<dbReference type="Pfam" id="PF01738">
    <property type="entry name" value="DLH"/>
    <property type="match status" value="1"/>
</dbReference>
<keyword evidence="3" id="KW-0812">Transmembrane</keyword>
<evidence type="ECO:0000259" key="7">
    <source>
        <dbReference type="Pfam" id="PF01738"/>
    </source>
</evidence>
<evidence type="ECO:0000256" key="6">
    <source>
        <dbReference type="PIRSR" id="PIRSR600175-1"/>
    </source>
</evidence>
<evidence type="ECO:0000256" key="1">
    <source>
        <dbReference type="ARBA" id="ARBA00004141"/>
    </source>
</evidence>
<feature type="domain" description="Dienelactone hydrolase" evidence="7">
    <location>
        <begin position="30"/>
        <end position="227"/>
    </location>
</feature>
<dbReference type="PANTHER" id="PTHR42948">
    <property type="entry name" value="TRANSPORTER"/>
    <property type="match status" value="1"/>
</dbReference>
<dbReference type="InterPro" id="IPR002925">
    <property type="entry name" value="Dienelactn_hydro"/>
</dbReference>
<feature type="binding site" evidence="6">
    <location>
        <position position="569"/>
    </location>
    <ligand>
        <name>Na(+)</name>
        <dbReference type="ChEBI" id="CHEBI:29101"/>
        <label>1</label>
    </ligand>
</feature>
<dbReference type="GO" id="GO:0046872">
    <property type="term" value="F:metal ion binding"/>
    <property type="evidence" value="ECO:0007669"/>
    <property type="project" value="UniProtKB-KW"/>
</dbReference>
<dbReference type="EMBL" id="JH816573">
    <property type="protein sequence ID" value="EKC20246.1"/>
    <property type="molecule type" value="Genomic_DNA"/>
</dbReference>
<sequence>MSGKKVTIKSENPKGDLPCIVFNELLAESDKGLVVIQEWWGMNKQIKEEAHNISKMGKFVSIVPDLYRGKIATDNEEAGHLMSNLDWQGAVKDIRASILHLKSMGCKKVGVTGFCMGGALSLAAGALLQGVVDAIAPFYGIPDEKLCDVSTIKCPVQCHFAALDHLVGFSSLKDAEKLEEKLKAGNVDYEMNIYDGAAHAFTNATGPNYNKDSCHLALQRLCTFMNKSLERVEERPHFRNRLGLICSCLGSVVGTGNIWRFPRILASNSEEQGGLVFLIAWVLFLVLWSSPMLLIEYGTGRYTRKAVIGSFRHIIGDGATWCGAWITMVTFLISCYYSVVLGWCLYYFVYMIGHDLPETAAEGEKIFQDFAEHSNWPILTHAIASSLAGLAVLRGVSTIEKTNMFLVPLLLVIILFTFVWSLTRDYADVGIRFLFTPHWDSFGEPRLWVDALSQNAFDTGAGMGLMIPYASFMTINNNIVKYGILIPSINNLISLICGIMLFATVFSTMIALEPTISKPGILDIMKQAGPGSTGLTFIWIPVLFSTIGTFGRILCVLFFACLSIAGVTSLVANVEMVTHTLYDFGVPRKFGMPCTVLLLFLGGLASALNLDVLTNQDFVWGFALVINGFMLQIMVVTYGSRKFREEMFNRYSLGDWRLPRVWEWLVKIIAPLEALFIIGWWAYDLIDGEAGDEEKWYEFGRETLVITVVQWGGLMVLLFSINMIYLCCRRSEGEDTVRLLGQKDLETSATEKVISYKDVQL</sequence>
<dbReference type="SUPFAM" id="SSF161070">
    <property type="entry name" value="SNF-like"/>
    <property type="match status" value="1"/>
</dbReference>
<dbReference type="InterPro" id="IPR000175">
    <property type="entry name" value="Na/ntran_symport"/>
</dbReference>
<dbReference type="SUPFAM" id="SSF53474">
    <property type="entry name" value="alpha/beta-Hydrolases"/>
    <property type="match status" value="1"/>
</dbReference>
<feature type="binding site" evidence="6">
    <location>
        <position position="253"/>
    </location>
    <ligand>
        <name>Na(+)</name>
        <dbReference type="ChEBI" id="CHEBI:29101"/>
        <label>1</label>
    </ligand>
</feature>
<comment type="subcellular location">
    <subcellularLocation>
        <location evidence="1">Membrane</location>
        <topology evidence="1">Multi-pass membrane protein</topology>
    </subcellularLocation>
</comment>
<organism evidence="8">
    <name type="scientific">Magallana gigas</name>
    <name type="common">Pacific oyster</name>
    <name type="synonym">Crassostrea gigas</name>
    <dbReference type="NCBI Taxonomy" id="29159"/>
    <lineage>
        <taxon>Eukaryota</taxon>
        <taxon>Metazoa</taxon>
        <taxon>Spiralia</taxon>
        <taxon>Lophotrochozoa</taxon>
        <taxon>Mollusca</taxon>
        <taxon>Bivalvia</taxon>
        <taxon>Autobranchia</taxon>
        <taxon>Pteriomorphia</taxon>
        <taxon>Ostreida</taxon>
        <taxon>Ostreoidea</taxon>
        <taxon>Ostreidae</taxon>
        <taxon>Magallana</taxon>
    </lineage>
</organism>
<keyword evidence="2" id="KW-0813">Transport</keyword>
<feature type="binding site" evidence="6">
    <location>
        <position position="250"/>
    </location>
    <ligand>
        <name>Na(+)</name>
        <dbReference type="ChEBI" id="CHEBI:29101"/>
        <label>1</label>
    </ligand>
</feature>
<dbReference type="AlphaFoldDB" id="K1QFC1"/>
<dbReference type="GO" id="GO:0016787">
    <property type="term" value="F:hydrolase activity"/>
    <property type="evidence" value="ECO:0007669"/>
    <property type="project" value="InterPro"/>
</dbReference>
<dbReference type="Pfam" id="PF00209">
    <property type="entry name" value="SNF"/>
    <property type="match status" value="2"/>
</dbReference>